<protein>
    <submittedName>
        <fullName evidence="1">Uncharacterized protein</fullName>
    </submittedName>
</protein>
<gene>
    <name evidence="1" type="ORF">RAG0_15901</name>
</gene>
<dbReference type="EMBL" id="FJUX01000149">
    <property type="protein sequence ID" value="CZT11893.1"/>
    <property type="molecule type" value="Genomic_DNA"/>
</dbReference>
<dbReference type="Proteomes" id="UP000178912">
    <property type="component" value="Unassembled WGS sequence"/>
</dbReference>
<evidence type="ECO:0000313" key="2">
    <source>
        <dbReference type="Proteomes" id="UP000178912"/>
    </source>
</evidence>
<accession>A0A1E1LN12</accession>
<dbReference type="OrthoDB" id="4158087at2759"/>
<sequence length="75" mass="8534">MLYPFTTHYATSFNVSFNIGSSSQSLYYTTMIVNLVNERLRDPFVPLSNETIAEVAIMAAFEVKPLSQIRVRRAD</sequence>
<name>A0A1E1LN12_9HELO</name>
<reference evidence="2" key="1">
    <citation type="submission" date="2016-03" db="EMBL/GenBank/DDBJ databases">
        <authorList>
            <person name="Guldener U."/>
        </authorList>
    </citation>
    <scope>NUCLEOTIDE SEQUENCE [LARGE SCALE GENOMIC DNA]</scope>
    <source>
        <strain evidence="2">04CH-RAC-A.6.1</strain>
    </source>
</reference>
<keyword evidence="2" id="KW-1185">Reference proteome</keyword>
<dbReference type="AlphaFoldDB" id="A0A1E1LN12"/>
<evidence type="ECO:0000313" key="1">
    <source>
        <dbReference type="EMBL" id="CZT11893.1"/>
    </source>
</evidence>
<proteinExistence type="predicted"/>
<organism evidence="1 2">
    <name type="scientific">Rhynchosporium agropyri</name>
    <dbReference type="NCBI Taxonomy" id="914238"/>
    <lineage>
        <taxon>Eukaryota</taxon>
        <taxon>Fungi</taxon>
        <taxon>Dikarya</taxon>
        <taxon>Ascomycota</taxon>
        <taxon>Pezizomycotina</taxon>
        <taxon>Leotiomycetes</taxon>
        <taxon>Helotiales</taxon>
        <taxon>Ploettnerulaceae</taxon>
        <taxon>Rhynchosporium</taxon>
    </lineage>
</organism>